<comment type="caution">
    <text evidence="2">The sequence shown here is derived from an EMBL/GenBank/DDBJ whole genome shotgun (WGS) entry which is preliminary data.</text>
</comment>
<protein>
    <submittedName>
        <fullName evidence="2">DUF1330 domain-containing protein</fullName>
    </submittedName>
</protein>
<reference evidence="2 3" key="1">
    <citation type="submission" date="2018-08" db="EMBL/GenBank/DDBJ databases">
        <title>Henriciella mobilis sp. nov., isolated from seawater.</title>
        <authorList>
            <person name="Cheng H."/>
            <person name="Wu Y.-H."/>
            <person name="Xu X.-W."/>
            <person name="Guo L.-L."/>
        </authorList>
    </citation>
    <scope>NUCLEOTIDE SEQUENCE [LARGE SCALE GENOMIC DNA]</scope>
    <source>
        <strain evidence="2 3">JN25</strain>
    </source>
</reference>
<dbReference type="EMBL" id="QWFX01000005">
    <property type="protein sequence ID" value="RIJ32872.1"/>
    <property type="molecule type" value="Genomic_DNA"/>
</dbReference>
<accession>A0A399RSL9</accession>
<dbReference type="PANTHER" id="PTHR40257:SF1">
    <property type="entry name" value="DUF1330 DOMAIN-CONTAINING PROTEIN"/>
    <property type="match status" value="1"/>
</dbReference>
<gene>
    <name evidence="2" type="ORF">D1223_03225</name>
</gene>
<dbReference type="AlphaFoldDB" id="A0A399RSL9"/>
<keyword evidence="3" id="KW-1185">Reference proteome</keyword>
<dbReference type="Proteomes" id="UP000266385">
    <property type="component" value="Unassembled WGS sequence"/>
</dbReference>
<evidence type="ECO:0000313" key="2">
    <source>
        <dbReference type="EMBL" id="RIJ32872.1"/>
    </source>
</evidence>
<dbReference type="RefSeq" id="WP_119374953.1">
    <property type="nucleotide sequence ID" value="NZ_QWFX01000005.1"/>
</dbReference>
<proteinExistence type="predicted"/>
<dbReference type="Gene3D" id="3.30.70.100">
    <property type="match status" value="1"/>
</dbReference>
<organism evidence="2 3">
    <name type="scientific">Henriciella mobilis</name>
    <dbReference type="NCBI Taxonomy" id="2305467"/>
    <lineage>
        <taxon>Bacteria</taxon>
        <taxon>Pseudomonadati</taxon>
        <taxon>Pseudomonadota</taxon>
        <taxon>Alphaproteobacteria</taxon>
        <taxon>Hyphomonadales</taxon>
        <taxon>Hyphomonadaceae</taxon>
        <taxon>Henriciella</taxon>
    </lineage>
</organism>
<feature type="domain" description="DUF1330" evidence="1">
    <location>
        <begin position="51"/>
        <end position="127"/>
    </location>
</feature>
<dbReference type="InterPro" id="IPR011008">
    <property type="entry name" value="Dimeric_a/b-barrel"/>
</dbReference>
<dbReference type="Pfam" id="PF07045">
    <property type="entry name" value="DUF1330"/>
    <property type="match status" value="1"/>
</dbReference>
<dbReference type="OrthoDB" id="8909581at2"/>
<name>A0A399RSL9_9PROT</name>
<dbReference type="SUPFAM" id="SSF54909">
    <property type="entry name" value="Dimeric alpha+beta barrel"/>
    <property type="match status" value="1"/>
</dbReference>
<evidence type="ECO:0000259" key="1">
    <source>
        <dbReference type="Pfam" id="PF07045"/>
    </source>
</evidence>
<dbReference type="InterPro" id="IPR010753">
    <property type="entry name" value="DUF1330"/>
</dbReference>
<dbReference type="PANTHER" id="PTHR40257">
    <property type="match status" value="1"/>
</dbReference>
<sequence length="139" mass="15805">MPALQPTTDQMSAFAKAEDDGQPIFMINLLKFHDKAQYKESDPEHGEAISGEEAYNRYGKGLEALTSDPKIGLSIVYAGSVQRFLIGGDEDWDRVLVVRYPSRQHMLTMMRDPRYQEAHRHREAGLKHQDLIETKALTS</sequence>
<evidence type="ECO:0000313" key="3">
    <source>
        <dbReference type="Proteomes" id="UP000266385"/>
    </source>
</evidence>